<evidence type="ECO:0000313" key="6">
    <source>
        <dbReference type="EMBL" id="UYV72557.1"/>
    </source>
</evidence>
<proteinExistence type="inferred from homology"/>
<dbReference type="Pfam" id="PF01812">
    <property type="entry name" value="5-FTHF_cyc-lig"/>
    <property type="match status" value="1"/>
</dbReference>
<protein>
    <recommendedName>
        <fullName evidence="5">5-formyltetrahydrofolate cyclo-ligase</fullName>
        <ecNumber evidence="5">6.3.3.2</ecNumber>
    </recommendedName>
</protein>
<evidence type="ECO:0000313" key="7">
    <source>
        <dbReference type="Proteomes" id="UP001235939"/>
    </source>
</evidence>
<sequence>MEMVKLYSMKDYEALENLLWDMKQPGDNDTREEALATGGLDLVLVPGLAFTKKGHRIGSGKGYYDWYIDRCLHDPNGRPYTIGLAYREQILHSIPTEEHDFMVDEVIFPDP</sequence>
<reference evidence="6 7" key="1">
    <citation type="submission" date="2022-01" db="EMBL/GenBank/DDBJ databases">
        <title>A chromosomal length assembly of Cordylochernes scorpioides.</title>
        <authorList>
            <person name="Zeh D."/>
            <person name="Zeh J."/>
        </authorList>
    </citation>
    <scope>NUCLEOTIDE SEQUENCE [LARGE SCALE GENOMIC DNA]</scope>
    <source>
        <strain evidence="6">IN4F17</strain>
        <tissue evidence="6">Whole Body</tissue>
    </source>
</reference>
<gene>
    <name evidence="6" type="ORF">LAZ67_9003687</name>
</gene>
<dbReference type="InterPro" id="IPR037171">
    <property type="entry name" value="NagB/RpiA_transferase-like"/>
</dbReference>
<dbReference type="SUPFAM" id="SSF100950">
    <property type="entry name" value="NagB/RpiA/CoA transferase-like"/>
    <property type="match status" value="1"/>
</dbReference>
<accession>A0ABY6KXD6</accession>
<name>A0ABY6KXD6_9ARAC</name>
<keyword evidence="3" id="KW-0067">ATP-binding</keyword>
<dbReference type="Gene3D" id="3.40.50.10420">
    <property type="entry name" value="NagB/RpiA/CoA transferase-like"/>
    <property type="match status" value="1"/>
</dbReference>
<evidence type="ECO:0000256" key="5">
    <source>
        <dbReference type="ARBA" id="ARBA00038966"/>
    </source>
</evidence>
<organism evidence="6 7">
    <name type="scientific">Cordylochernes scorpioides</name>
    <dbReference type="NCBI Taxonomy" id="51811"/>
    <lineage>
        <taxon>Eukaryota</taxon>
        <taxon>Metazoa</taxon>
        <taxon>Ecdysozoa</taxon>
        <taxon>Arthropoda</taxon>
        <taxon>Chelicerata</taxon>
        <taxon>Arachnida</taxon>
        <taxon>Pseudoscorpiones</taxon>
        <taxon>Cheliferoidea</taxon>
        <taxon>Chernetidae</taxon>
        <taxon>Cordylochernes</taxon>
    </lineage>
</organism>
<evidence type="ECO:0000256" key="3">
    <source>
        <dbReference type="ARBA" id="ARBA00022840"/>
    </source>
</evidence>
<dbReference type="PANTHER" id="PTHR23407">
    <property type="entry name" value="ATPASE INHIBITOR/5-FORMYLTETRAHYDROFOLATE CYCLO-LIGASE"/>
    <property type="match status" value="1"/>
</dbReference>
<evidence type="ECO:0000256" key="2">
    <source>
        <dbReference type="ARBA" id="ARBA00022741"/>
    </source>
</evidence>
<dbReference type="EMBL" id="CP092871">
    <property type="protein sequence ID" value="UYV72557.1"/>
    <property type="molecule type" value="Genomic_DNA"/>
</dbReference>
<comment type="similarity">
    <text evidence="1">Belongs to the 5-formyltetrahydrofolate cyclo-ligase family.</text>
</comment>
<keyword evidence="2" id="KW-0547">Nucleotide-binding</keyword>
<comment type="catalytic activity">
    <reaction evidence="4">
        <text>(6S)-5-formyl-5,6,7,8-tetrahydrofolate + ATP = (6R)-5,10-methenyltetrahydrofolate + ADP + phosphate</text>
        <dbReference type="Rhea" id="RHEA:10488"/>
        <dbReference type="ChEBI" id="CHEBI:30616"/>
        <dbReference type="ChEBI" id="CHEBI:43474"/>
        <dbReference type="ChEBI" id="CHEBI:57455"/>
        <dbReference type="ChEBI" id="CHEBI:57457"/>
        <dbReference type="ChEBI" id="CHEBI:456216"/>
        <dbReference type="EC" id="6.3.3.2"/>
    </reaction>
</comment>
<dbReference type="PANTHER" id="PTHR23407:SF1">
    <property type="entry name" value="5-FORMYLTETRAHYDROFOLATE CYCLO-LIGASE"/>
    <property type="match status" value="1"/>
</dbReference>
<evidence type="ECO:0000256" key="4">
    <source>
        <dbReference type="ARBA" id="ARBA00036539"/>
    </source>
</evidence>
<dbReference type="InterPro" id="IPR024185">
    <property type="entry name" value="FTHF_cligase-like_sf"/>
</dbReference>
<keyword evidence="7" id="KW-1185">Reference proteome</keyword>
<dbReference type="Proteomes" id="UP001235939">
    <property type="component" value="Chromosome 09"/>
</dbReference>
<evidence type="ECO:0000256" key="1">
    <source>
        <dbReference type="ARBA" id="ARBA00010638"/>
    </source>
</evidence>
<dbReference type="InterPro" id="IPR002698">
    <property type="entry name" value="FTHF_cligase"/>
</dbReference>
<dbReference type="EC" id="6.3.3.2" evidence="5"/>